<dbReference type="FunFam" id="3.40.50.720:FF:000173">
    <property type="entry name" value="3-oxoacyl-[acyl-carrier protein] reductase"/>
    <property type="match status" value="1"/>
</dbReference>
<dbReference type="InterPro" id="IPR020904">
    <property type="entry name" value="Sc_DH/Rdtase_CS"/>
</dbReference>
<name>A0A7K0D9D7_9NOCA</name>
<sequence>MTHEGRNAVVTGGGRGIGRAIATVLAAKGAAVAVWDLNETDAEETVALIREAGGKAIAVIGDAADTATVRQSAAQTRAELGPVTILVNNAGITKYSVFLDLTEENWDRIIRVNLKGPFLVTQALMPDMLEAGWGRIINISSSSAQTGGPAVTHYAASKGGVIGFTKALALEFIDKGITVNNVPPGTVDTPLMREGFDPEQIAPHMPMKRVGQPEDIAYAVAYLASEEAGYVTGQTLSVNGGRYFF</sequence>
<organism evidence="8 9">
    <name type="scientific">Nocardia macrotermitis</name>
    <dbReference type="NCBI Taxonomy" id="2585198"/>
    <lineage>
        <taxon>Bacteria</taxon>
        <taxon>Bacillati</taxon>
        <taxon>Actinomycetota</taxon>
        <taxon>Actinomycetes</taxon>
        <taxon>Mycobacteriales</taxon>
        <taxon>Nocardiaceae</taxon>
        <taxon>Nocardia</taxon>
    </lineage>
</organism>
<dbReference type="NCBIfam" id="NF009466">
    <property type="entry name" value="PRK12826.1-2"/>
    <property type="match status" value="1"/>
</dbReference>
<dbReference type="InterPro" id="IPR050259">
    <property type="entry name" value="SDR"/>
</dbReference>
<dbReference type="PROSITE" id="PS00061">
    <property type="entry name" value="ADH_SHORT"/>
    <property type="match status" value="1"/>
</dbReference>
<dbReference type="RefSeq" id="WP_319945274.1">
    <property type="nucleotide sequence ID" value="NZ_WEGK01000010.1"/>
</dbReference>
<dbReference type="NCBIfam" id="NF005559">
    <property type="entry name" value="PRK07231.1"/>
    <property type="match status" value="1"/>
</dbReference>
<proteinExistence type="inferred from homology"/>
<evidence type="ECO:0000256" key="4">
    <source>
        <dbReference type="ARBA" id="ARBA00023002"/>
    </source>
</evidence>
<evidence type="ECO:0000256" key="6">
    <source>
        <dbReference type="ARBA" id="ARBA00047400"/>
    </source>
</evidence>
<comment type="catalytic activity">
    <reaction evidence="6">
        <text>a (3R)-hydroxyacyl-[ACP] + NADP(+) = a 3-oxoacyl-[ACP] + NADPH + H(+)</text>
        <dbReference type="Rhea" id="RHEA:17397"/>
        <dbReference type="Rhea" id="RHEA-COMP:9916"/>
        <dbReference type="Rhea" id="RHEA-COMP:9945"/>
        <dbReference type="ChEBI" id="CHEBI:15378"/>
        <dbReference type="ChEBI" id="CHEBI:57783"/>
        <dbReference type="ChEBI" id="CHEBI:58349"/>
        <dbReference type="ChEBI" id="CHEBI:78776"/>
        <dbReference type="ChEBI" id="CHEBI:78827"/>
        <dbReference type="EC" id="1.1.1.100"/>
    </reaction>
    <physiologicalReaction direction="right-to-left" evidence="6">
        <dbReference type="Rhea" id="RHEA:17399"/>
    </physiologicalReaction>
</comment>
<reference evidence="8 9" key="1">
    <citation type="submission" date="2019-10" db="EMBL/GenBank/DDBJ databases">
        <title>Nocardia macrotermitis sp. nov. and Nocardia aurantia sp. nov., isolated from the gut of fungus growing-termite Macrotermes natalensis.</title>
        <authorList>
            <person name="Benndorf R."/>
            <person name="Schwitalla J."/>
            <person name="Martin K."/>
            <person name="De Beer W."/>
            <person name="Kaster A.-K."/>
            <person name="Vollmers J."/>
            <person name="Poulsen M."/>
            <person name="Beemelmanns C."/>
        </authorList>
    </citation>
    <scope>NUCLEOTIDE SEQUENCE [LARGE SCALE GENOMIC DNA]</scope>
    <source>
        <strain evidence="8 9">RB20</strain>
    </source>
</reference>
<dbReference type="PANTHER" id="PTHR42879">
    <property type="entry name" value="3-OXOACYL-(ACYL-CARRIER-PROTEIN) REDUCTASE"/>
    <property type="match status" value="1"/>
</dbReference>
<dbReference type="InterPro" id="IPR036291">
    <property type="entry name" value="NAD(P)-bd_dom_sf"/>
</dbReference>
<protein>
    <recommendedName>
        <fullName evidence="5">3-oxoacyl-[acyl-carrier-protein] reductase MabA</fullName>
    </recommendedName>
</protein>
<dbReference type="InterPro" id="IPR057326">
    <property type="entry name" value="KR_dom"/>
</dbReference>
<dbReference type="EMBL" id="WEGK01000010">
    <property type="protein sequence ID" value="MQY21474.1"/>
    <property type="molecule type" value="Genomic_DNA"/>
</dbReference>
<dbReference type="GO" id="GO:0004316">
    <property type="term" value="F:3-oxoacyl-[acyl-carrier-protein] reductase (NADPH) activity"/>
    <property type="evidence" value="ECO:0007669"/>
    <property type="project" value="UniProtKB-EC"/>
</dbReference>
<dbReference type="AlphaFoldDB" id="A0A7K0D9D7"/>
<evidence type="ECO:0000256" key="5">
    <source>
        <dbReference type="ARBA" id="ARBA00040781"/>
    </source>
</evidence>
<keyword evidence="3" id="KW-0964">Secreted</keyword>
<keyword evidence="4 8" id="KW-0560">Oxidoreductase</keyword>
<dbReference type="Gene3D" id="3.40.50.720">
    <property type="entry name" value="NAD(P)-binding Rossmann-like Domain"/>
    <property type="match status" value="1"/>
</dbReference>
<evidence type="ECO:0000256" key="3">
    <source>
        <dbReference type="ARBA" id="ARBA00022512"/>
    </source>
</evidence>
<dbReference type="PRINTS" id="PR00080">
    <property type="entry name" value="SDRFAMILY"/>
</dbReference>
<evidence type="ECO:0000256" key="1">
    <source>
        <dbReference type="ARBA" id="ARBA00004191"/>
    </source>
</evidence>
<evidence type="ECO:0000259" key="7">
    <source>
        <dbReference type="SMART" id="SM00822"/>
    </source>
</evidence>
<dbReference type="Proteomes" id="UP000438448">
    <property type="component" value="Unassembled WGS sequence"/>
</dbReference>
<keyword evidence="3" id="KW-0134">Cell wall</keyword>
<evidence type="ECO:0000313" key="9">
    <source>
        <dbReference type="Proteomes" id="UP000438448"/>
    </source>
</evidence>
<evidence type="ECO:0000256" key="2">
    <source>
        <dbReference type="ARBA" id="ARBA00006484"/>
    </source>
</evidence>
<dbReference type="SUPFAM" id="SSF51735">
    <property type="entry name" value="NAD(P)-binding Rossmann-fold domains"/>
    <property type="match status" value="1"/>
</dbReference>
<dbReference type="SMART" id="SM00822">
    <property type="entry name" value="PKS_KR"/>
    <property type="match status" value="1"/>
</dbReference>
<dbReference type="GO" id="GO:0032787">
    <property type="term" value="P:monocarboxylic acid metabolic process"/>
    <property type="evidence" value="ECO:0007669"/>
    <property type="project" value="UniProtKB-ARBA"/>
</dbReference>
<comment type="similarity">
    <text evidence="2">Belongs to the short-chain dehydrogenases/reductases (SDR) family.</text>
</comment>
<dbReference type="PRINTS" id="PR00081">
    <property type="entry name" value="GDHRDH"/>
</dbReference>
<accession>A0A7K0D9D7</accession>
<comment type="subcellular location">
    <subcellularLocation>
        <location evidence="1">Secreted</location>
        <location evidence="1">Cell wall</location>
    </subcellularLocation>
</comment>
<dbReference type="PANTHER" id="PTHR42879:SF2">
    <property type="entry name" value="3-OXOACYL-[ACYL-CARRIER-PROTEIN] REDUCTASE FABG"/>
    <property type="match status" value="1"/>
</dbReference>
<dbReference type="InterPro" id="IPR002347">
    <property type="entry name" value="SDR_fam"/>
</dbReference>
<feature type="domain" description="Ketoreductase" evidence="7">
    <location>
        <begin position="6"/>
        <end position="185"/>
    </location>
</feature>
<comment type="caution">
    <text evidence="8">The sequence shown here is derived from an EMBL/GenBank/DDBJ whole genome shotgun (WGS) entry which is preliminary data.</text>
</comment>
<evidence type="ECO:0000313" key="8">
    <source>
        <dbReference type="EMBL" id="MQY21474.1"/>
    </source>
</evidence>
<keyword evidence="9" id="KW-1185">Reference proteome</keyword>
<gene>
    <name evidence="8" type="primary">fabG_13</name>
    <name evidence="8" type="ORF">NRB20_45850</name>
</gene>
<dbReference type="Pfam" id="PF13561">
    <property type="entry name" value="adh_short_C2"/>
    <property type="match status" value="1"/>
</dbReference>